<name>A0A0D0VF56_9TREE</name>
<evidence type="ECO:0000313" key="3">
    <source>
        <dbReference type="Proteomes" id="UP000053392"/>
    </source>
</evidence>
<accession>A0A0D0VF56</accession>
<evidence type="ECO:0000259" key="1">
    <source>
        <dbReference type="PROSITE" id="PS50142"/>
    </source>
</evidence>
<organism evidence="2 3">
    <name type="scientific">Cryptococcus deuterogattii Ram5</name>
    <dbReference type="NCBI Taxonomy" id="1296110"/>
    <lineage>
        <taxon>Eukaryota</taxon>
        <taxon>Fungi</taxon>
        <taxon>Dikarya</taxon>
        <taxon>Basidiomycota</taxon>
        <taxon>Agaricomycotina</taxon>
        <taxon>Tremellomycetes</taxon>
        <taxon>Tremellales</taxon>
        <taxon>Cryptococcaceae</taxon>
        <taxon>Cryptococcus</taxon>
        <taxon>Cryptococcus gattii species complex</taxon>
    </lineage>
</organism>
<dbReference type="GO" id="GO:0004525">
    <property type="term" value="F:ribonuclease III activity"/>
    <property type="evidence" value="ECO:0007669"/>
    <property type="project" value="InterPro"/>
</dbReference>
<reference evidence="2 3" key="1">
    <citation type="submission" date="2015-01" db="EMBL/GenBank/DDBJ databases">
        <title>The Genome Sequence of Cryptococcus gattii Ram5.</title>
        <authorList>
            <consortium name="The Broad Institute Genomics Platform"/>
            <person name="Cuomo C."/>
            <person name="Litvintseva A."/>
            <person name="Chen Y."/>
            <person name="Heitman J."/>
            <person name="Sun S."/>
            <person name="Springer D."/>
            <person name="Dromer F."/>
            <person name="Young S."/>
            <person name="Zeng Q."/>
            <person name="Gargeya S."/>
            <person name="Abouelleil A."/>
            <person name="Alvarado L."/>
            <person name="Chapman S.B."/>
            <person name="Gainer-Dewar J."/>
            <person name="Goldberg J."/>
            <person name="Griggs A."/>
            <person name="Gujja S."/>
            <person name="Hansen M."/>
            <person name="Howarth C."/>
            <person name="Imamovic A."/>
            <person name="Larimer J."/>
            <person name="Murphy C."/>
            <person name="Naylor J."/>
            <person name="Pearson M."/>
            <person name="Priest M."/>
            <person name="Roberts A."/>
            <person name="Saif S."/>
            <person name="Shea T."/>
            <person name="Sykes S."/>
            <person name="Wortman J."/>
            <person name="Nusbaum C."/>
            <person name="Birren B."/>
        </authorList>
    </citation>
    <scope>NUCLEOTIDE SEQUENCE [LARGE SCALE GENOMIC DNA]</scope>
    <source>
        <strain evidence="2 3">Ram5</strain>
    </source>
</reference>
<proteinExistence type="predicted"/>
<protein>
    <recommendedName>
        <fullName evidence="1">RNase III domain-containing protein</fullName>
    </recommendedName>
</protein>
<dbReference type="Proteomes" id="UP000053392">
    <property type="component" value="Unassembled WGS sequence"/>
</dbReference>
<dbReference type="Gene3D" id="1.10.1520.10">
    <property type="entry name" value="Ribonuclease III domain"/>
    <property type="match status" value="1"/>
</dbReference>
<keyword evidence="3" id="KW-1185">Reference proteome</keyword>
<dbReference type="GO" id="GO:0006396">
    <property type="term" value="P:RNA processing"/>
    <property type="evidence" value="ECO:0007669"/>
    <property type="project" value="InterPro"/>
</dbReference>
<feature type="domain" description="RNase III" evidence="1">
    <location>
        <begin position="73"/>
        <end position="111"/>
    </location>
</feature>
<sequence length="124" mass="13902">MTSVRNVSMPWPQRIPKWPTEATSLLSVQDLNPNSPHPEQPEKTILQVIQGGTSMFSRLTRPNRPILQVGNALALRALTAPSSLNVTPWTYERLEILGDTLPKFFITIHVYLHGGGSNSGWWIM</sequence>
<evidence type="ECO:0000313" key="2">
    <source>
        <dbReference type="EMBL" id="KIR43490.1"/>
    </source>
</evidence>
<dbReference type="InterPro" id="IPR036389">
    <property type="entry name" value="RNase_III_sf"/>
</dbReference>
<dbReference type="HOGENOM" id="CLU_1992529_0_0_1"/>
<dbReference type="InterPro" id="IPR000999">
    <property type="entry name" value="RNase_III_dom"/>
</dbReference>
<dbReference type="SUPFAM" id="SSF69065">
    <property type="entry name" value="RNase III domain-like"/>
    <property type="match status" value="1"/>
</dbReference>
<dbReference type="EMBL" id="KN847896">
    <property type="protein sequence ID" value="KIR43490.1"/>
    <property type="molecule type" value="Genomic_DNA"/>
</dbReference>
<gene>
    <name evidence="2" type="ORF">I313_00332</name>
</gene>
<dbReference type="AlphaFoldDB" id="A0A0D0VF56"/>
<dbReference type="PROSITE" id="PS50142">
    <property type="entry name" value="RNASE_3_2"/>
    <property type="match status" value="1"/>
</dbReference>
<dbReference type="OrthoDB" id="416741at2759"/>